<feature type="chain" id="PRO_5040957567" evidence="1">
    <location>
        <begin position="25"/>
        <end position="343"/>
    </location>
</feature>
<organism evidence="2 3">
    <name type="scientific">Christiangramia sediminis</name>
    <dbReference type="NCBI Taxonomy" id="2881336"/>
    <lineage>
        <taxon>Bacteria</taxon>
        <taxon>Pseudomonadati</taxon>
        <taxon>Bacteroidota</taxon>
        <taxon>Flavobacteriia</taxon>
        <taxon>Flavobacteriales</taxon>
        <taxon>Flavobacteriaceae</taxon>
        <taxon>Christiangramia</taxon>
    </lineage>
</organism>
<sequence>MLKFSRFHLLLILSLIFVSCSKDSEPNEETPQPEEPLIEDEFQYIALRNDGKLFTIGDQSGVVELAGNIPGLEFNTIFNTVTSSSENTYIYESWFDPPQPRLFIRNRETGNSEMIELDFPEEFGSVPGFMSLDWDERQNNLVGIIRHEFDSPTMNKPIKIARLDPDTYNILVLEDIDLNTLGYQNVFSSQLINQKIYVSASKNSRVSDADLLEVDLSNKTIKVLSQENIETGLMNLAAIPNTNKLLGFAPLLNSGYGGAVKPYIYDIGSESLEELASIPRISAIHFAHKTFVNPYNDKIISLIGQNGLNLFSYDYYSNDFNITPIANPEDLSSMIAIIDVIKL</sequence>
<protein>
    <submittedName>
        <fullName evidence="2">Uncharacterized protein</fullName>
    </submittedName>
</protein>
<evidence type="ECO:0000256" key="1">
    <source>
        <dbReference type="SAM" id="SignalP"/>
    </source>
</evidence>
<name>A0A9X1LHQ1_9FLAO</name>
<proteinExistence type="predicted"/>
<comment type="caution">
    <text evidence="2">The sequence shown here is derived from an EMBL/GenBank/DDBJ whole genome shotgun (WGS) entry which is preliminary data.</text>
</comment>
<keyword evidence="3" id="KW-1185">Reference proteome</keyword>
<dbReference type="RefSeq" id="WP_229338643.1">
    <property type="nucleotide sequence ID" value="NZ_JAJBZG010000002.1"/>
</dbReference>
<keyword evidence="1" id="KW-0732">Signal</keyword>
<feature type="signal peptide" evidence="1">
    <location>
        <begin position="1"/>
        <end position="24"/>
    </location>
</feature>
<evidence type="ECO:0000313" key="3">
    <source>
        <dbReference type="Proteomes" id="UP001139414"/>
    </source>
</evidence>
<reference evidence="2" key="1">
    <citation type="submission" date="2021-10" db="EMBL/GenBank/DDBJ databases">
        <title>Gramella sp. ASW11-100T, isolated from marine sediment.</title>
        <authorList>
            <person name="Xia C."/>
        </authorList>
    </citation>
    <scope>NUCLEOTIDE SEQUENCE</scope>
    <source>
        <strain evidence="2">ASW11-100</strain>
    </source>
</reference>
<dbReference type="Proteomes" id="UP001139414">
    <property type="component" value="Unassembled WGS sequence"/>
</dbReference>
<dbReference type="AlphaFoldDB" id="A0A9X1LHQ1"/>
<dbReference type="PROSITE" id="PS51257">
    <property type="entry name" value="PROKAR_LIPOPROTEIN"/>
    <property type="match status" value="1"/>
</dbReference>
<evidence type="ECO:0000313" key="2">
    <source>
        <dbReference type="EMBL" id="MCB7480540.1"/>
    </source>
</evidence>
<accession>A0A9X1LHQ1</accession>
<dbReference type="EMBL" id="JAJBZG010000002">
    <property type="protein sequence ID" value="MCB7480540.1"/>
    <property type="molecule type" value="Genomic_DNA"/>
</dbReference>
<gene>
    <name evidence="2" type="ORF">LGQ90_04615</name>
</gene>